<feature type="transmembrane region" description="Helical" evidence="5">
    <location>
        <begin position="91"/>
        <end position="115"/>
    </location>
</feature>
<keyword evidence="2 5" id="KW-0812">Transmembrane</keyword>
<dbReference type="PANTHER" id="PTHR46641">
    <property type="entry name" value="FMRFAMIDE RECEPTOR-RELATED"/>
    <property type="match status" value="1"/>
</dbReference>
<keyword evidence="9" id="KW-1185">Reference proteome</keyword>
<proteinExistence type="predicted"/>
<dbReference type="EMBL" id="JAWDGP010000636">
    <property type="protein sequence ID" value="KAK3798711.1"/>
    <property type="molecule type" value="Genomic_DNA"/>
</dbReference>
<feature type="transmembrane region" description="Helical" evidence="5">
    <location>
        <begin position="190"/>
        <end position="215"/>
    </location>
</feature>
<evidence type="ECO:0000256" key="3">
    <source>
        <dbReference type="ARBA" id="ARBA00022989"/>
    </source>
</evidence>
<feature type="transmembrane region" description="Helical" evidence="5">
    <location>
        <begin position="20"/>
        <end position="44"/>
    </location>
</feature>
<organism evidence="7 9">
    <name type="scientific">Elysia crispata</name>
    <name type="common">lettuce slug</name>
    <dbReference type="NCBI Taxonomy" id="231223"/>
    <lineage>
        <taxon>Eukaryota</taxon>
        <taxon>Metazoa</taxon>
        <taxon>Spiralia</taxon>
        <taxon>Lophotrochozoa</taxon>
        <taxon>Mollusca</taxon>
        <taxon>Gastropoda</taxon>
        <taxon>Heterobranchia</taxon>
        <taxon>Euthyneura</taxon>
        <taxon>Panpulmonata</taxon>
        <taxon>Sacoglossa</taxon>
        <taxon>Placobranchoidea</taxon>
        <taxon>Plakobranchidae</taxon>
        <taxon>Elysia</taxon>
    </lineage>
</organism>
<feature type="transmembrane region" description="Helical" evidence="5">
    <location>
        <begin position="242"/>
        <end position="266"/>
    </location>
</feature>
<dbReference type="InterPro" id="IPR000276">
    <property type="entry name" value="GPCR_Rhodpsn"/>
</dbReference>
<feature type="transmembrane region" description="Helical" evidence="5">
    <location>
        <begin position="286"/>
        <end position="308"/>
    </location>
</feature>
<name>A0AAE0YHP2_9GAST</name>
<evidence type="ECO:0000313" key="7">
    <source>
        <dbReference type="EMBL" id="KAK3745688.1"/>
    </source>
</evidence>
<keyword evidence="3 5" id="KW-1133">Transmembrane helix</keyword>
<feature type="transmembrane region" description="Helical" evidence="5">
    <location>
        <begin position="56"/>
        <end position="79"/>
    </location>
</feature>
<accession>A0AAE0YHP2</accession>
<dbReference type="SUPFAM" id="SSF81321">
    <property type="entry name" value="Family A G protein-coupled receptor-like"/>
    <property type="match status" value="1"/>
</dbReference>
<dbReference type="EMBL" id="JAWDGP010006202">
    <property type="protein sequence ID" value="KAK3745688.1"/>
    <property type="molecule type" value="Genomic_DNA"/>
</dbReference>
<feature type="transmembrane region" description="Helical" evidence="5">
    <location>
        <begin position="136"/>
        <end position="153"/>
    </location>
</feature>
<dbReference type="Proteomes" id="UP001283361">
    <property type="component" value="Unassembled WGS sequence"/>
</dbReference>
<dbReference type="PANTHER" id="PTHR46641:SF2">
    <property type="entry name" value="FMRFAMIDE RECEPTOR"/>
    <property type="match status" value="1"/>
</dbReference>
<sequence>MIPTVLPLMTHDEFLRFLQFFSPLPIAICTFGIFSNIINILVFYKMGLSSSSNISLFLLAIADASSVSAILIISLQEVFDDSHLPMTMEDVALLTTHAFFFFSAMCSWITTIISMERSCCIIYPMKVKQIFTPRNIFALITGMVIYQIATGLPKSLATGLTTTTSPLTNQTITIFDFTKLDLFMYTTSQFISFSLPNLICFIIVLVGTIFFIINFKQSRQLRKTMSGSGGKSDKMSDKDARLIRLVIFICIIYIVGASPNTVLFVVQSAYPPLNRTDLYFGNFYHALNIVSNFVQGAASSVNIFVYFGMGSKFKETFKEIFLCRAN</sequence>
<protein>
    <recommendedName>
        <fullName evidence="6">G-protein coupled receptors family 1 profile domain-containing protein</fullName>
    </recommendedName>
</protein>
<keyword evidence="4 5" id="KW-0472">Membrane</keyword>
<dbReference type="InterPro" id="IPR017452">
    <property type="entry name" value="GPCR_Rhodpsn_7TM"/>
</dbReference>
<comment type="subcellular location">
    <subcellularLocation>
        <location evidence="1">Membrane</location>
    </subcellularLocation>
</comment>
<feature type="domain" description="G-protein coupled receptors family 1 profile" evidence="6">
    <location>
        <begin position="35"/>
        <end position="306"/>
    </location>
</feature>
<evidence type="ECO:0000256" key="1">
    <source>
        <dbReference type="ARBA" id="ARBA00004370"/>
    </source>
</evidence>
<evidence type="ECO:0000256" key="4">
    <source>
        <dbReference type="ARBA" id="ARBA00023136"/>
    </source>
</evidence>
<dbReference type="Pfam" id="PF00001">
    <property type="entry name" value="7tm_1"/>
    <property type="match status" value="1"/>
</dbReference>
<dbReference type="Gene3D" id="1.20.1070.10">
    <property type="entry name" value="Rhodopsin 7-helix transmembrane proteins"/>
    <property type="match status" value="1"/>
</dbReference>
<evidence type="ECO:0000256" key="5">
    <source>
        <dbReference type="SAM" id="Phobius"/>
    </source>
</evidence>
<dbReference type="PROSITE" id="PS50262">
    <property type="entry name" value="G_PROTEIN_RECEP_F1_2"/>
    <property type="match status" value="1"/>
</dbReference>
<reference evidence="7" key="1">
    <citation type="journal article" date="2023" name="G3 (Bethesda)">
        <title>A reference genome for the long-term kleptoplast-retaining sea slug Elysia crispata morphotype clarki.</title>
        <authorList>
            <person name="Eastman K.E."/>
            <person name="Pendleton A.L."/>
            <person name="Shaikh M.A."/>
            <person name="Suttiyut T."/>
            <person name="Ogas R."/>
            <person name="Tomko P."/>
            <person name="Gavelis G."/>
            <person name="Widhalm J.R."/>
            <person name="Wisecaver J.H."/>
        </authorList>
    </citation>
    <scope>NUCLEOTIDE SEQUENCE</scope>
    <source>
        <strain evidence="7">ECLA1</strain>
    </source>
</reference>
<dbReference type="GO" id="GO:0004930">
    <property type="term" value="F:G protein-coupled receptor activity"/>
    <property type="evidence" value="ECO:0007669"/>
    <property type="project" value="InterPro"/>
</dbReference>
<dbReference type="GO" id="GO:0016020">
    <property type="term" value="C:membrane"/>
    <property type="evidence" value="ECO:0007669"/>
    <property type="project" value="UniProtKB-SubCell"/>
</dbReference>
<evidence type="ECO:0000256" key="2">
    <source>
        <dbReference type="ARBA" id="ARBA00022692"/>
    </source>
</evidence>
<dbReference type="InterPro" id="IPR052954">
    <property type="entry name" value="GPCR-Ligand_Int"/>
</dbReference>
<comment type="caution">
    <text evidence="7">The sequence shown here is derived from an EMBL/GenBank/DDBJ whole genome shotgun (WGS) entry which is preliminary data.</text>
</comment>
<evidence type="ECO:0000259" key="6">
    <source>
        <dbReference type="PROSITE" id="PS50262"/>
    </source>
</evidence>
<gene>
    <name evidence="7" type="ORF">RRG08_015969</name>
    <name evidence="8" type="ORF">RRG08_057421</name>
</gene>
<evidence type="ECO:0000313" key="8">
    <source>
        <dbReference type="EMBL" id="KAK3798711.1"/>
    </source>
</evidence>
<dbReference type="AlphaFoldDB" id="A0AAE0YHP2"/>
<evidence type="ECO:0000313" key="9">
    <source>
        <dbReference type="Proteomes" id="UP001283361"/>
    </source>
</evidence>